<dbReference type="GO" id="GO:0005615">
    <property type="term" value="C:extracellular space"/>
    <property type="evidence" value="ECO:0007669"/>
    <property type="project" value="TreeGrafter"/>
</dbReference>
<keyword evidence="3" id="KW-1133">Transmembrane helix</keyword>
<dbReference type="InterPro" id="IPR003591">
    <property type="entry name" value="Leu-rich_rpt_typical-subtyp"/>
</dbReference>
<dbReference type="Ensembl" id="ENSCSET00000018271.1">
    <property type="protein sequence ID" value="ENSCSEP00000018050.1"/>
    <property type="gene ID" value="ENSCSEG00000011582.1"/>
</dbReference>
<dbReference type="RefSeq" id="XP_008305853.1">
    <property type="nucleotide sequence ID" value="XM_008307631.3"/>
</dbReference>
<dbReference type="Proteomes" id="UP000265120">
    <property type="component" value="Chromosome 3"/>
</dbReference>
<reference evidence="5" key="2">
    <citation type="submission" date="2025-08" db="UniProtKB">
        <authorList>
            <consortium name="Ensembl"/>
        </authorList>
    </citation>
    <scope>IDENTIFICATION</scope>
</reference>
<proteinExistence type="predicted"/>
<dbReference type="STRING" id="244447.ENSCSEP00000018050"/>
<dbReference type="Gene3D" id="3.80.10.10">
    <property type="entry name" value="Ribonuclease Inhibitor"/>
    <property type="match status" value="4"/>
</dbReference>
<dbReference type="SUPFAM" id="SSF52047">
    <property type="entry name" value="RNI-like"/>
    <property type="match status" value="1"/>
</dbReference>
<dbReference type="Pfam" id="PF00560">
    <property type="entry name" value="LRR_1"/>
    <property type="match status" value="2"/>
</dbReference>
<keyword evidence="3" id="KW-0812">Transmembrane</keyword>
<dbReference type="PANTHER" id="PTHR45712">
    <property type="entry name" value="AGAP008170-PA"/>
    <property type="match status" value="1"/>
</dbReference>
<keyword evidence="3" id="KW-0472">Membrane</keyword>
<evidence type="ECO:0000256" key="1">
    <source>
        <dbReference type="ARBA" id="ARBA00022614"/>
    </source>
</evidence>
<feature type="signal peptide" evidence="4">
    <location>
        <begin position="1"/>
        <end position="25"/>
    </location>
</feature>
<organism evidence="5 6">
    <name type="scientific">Cynoglossus semilaevis</name>
    <name type="common">Tongue sole</name>
    <dbReference type="NCBI Taxonomy" id="244447"/>
    <lineage>
        <taxon>Eukaryota</taxon>
        <taxon>Metazoa</taxon>
        <taxon>Chordata</taxon>
        <taxon>Craniata</taxon>
        <taxon>Vertebrata</taxon>
        <taxon>Euteleostomi</taxon>
        <taxon>Actinopterygii</taxon>
        <taxon>Neopterygii</taxon>
        <taxon>Teleostei</taxon>
        <taxon>Neoteleostei</taxon>
        <taxon>Acanthomorphata</taxon>
        <taxon>Carangaria</taxon>
        <taxon>Pleuronectiformes</taxon>
        <taxon>Pleuronectoidei</taxon>
        <taxon>Cynoglossidae</taxon>
        <taxon>Cynoglossinae</taxon>
        <taxon>Cynoglossus</taxon>
    </lineage>
</organism>
<dbReference type="InterPro" id="IPR032675">
    <property type="entry name" value="LRR_dom_sf"/>
</dbReference>
<dbReference type="SMART" id="SM00364">
    <property type="entry name" value="LRR_BAC"/>
    <property type="match status" value="7"/>
</dbReference>
<dbReference type="InterPro" id="IPR001611">
    <property type="entry name" value="Leu-rich_rpt"/>
</dbReference>
<dbReference type="PROSITE" id="PS51450">
    <property type="entry name" value="LRR"/>
    <property type="match status" value="1"/>
</dbReference>
<feature type="transmembrane region" description="Helical" evidence="3">
    <location>
        <begin position="643"/>
        <end position="668"/>
    </location>
</feature>
<dbReference type="CTD" id="375387"/>
<reference evidence="5" key="3">
    <citation type="submission" date="2025-09" db="UniProtKB">
        <authorList>
            <consortium name="Ensembl"/>
        </authorList>
    </citation>
    <scope>IDENTIFICATION</scope>
</reference>
<dbReference type="AlphaFoldDB" id="A0A3P8W0E3"/>
<feature type="chain" id="PRO_5017927210" evidence="4">
    <location>
        <begin position="26"/>
        <end position="687"/>
    </location>
</feature>
<dbReference type="FunCoup" id="A0A3P8W0E3">
    <property type="interactions" value="48"/>
</dbReference>
<evidence type="ECO:0000256" key="3">
    <source>
        <dbReference type="SAM" id="Phobius"/>
    </source>
</evidence>
<evidence type="ECO:0000256" key="4">
    <source>
        <dbReference type="SAM" id="SignalP"/>
    </source>
</evidence>
<reference evidence="5 6" key="1">
    <citation type="journal article" date="2014" name="Nat. Genet.">
        <title>Whole-genome sequence of a flatfish provides insights into ZW sex chromosome evolution and adaptation to a benthic lifestyle.</title>
        <authorList>
            <person name="Chen S."/>
            <person name="Zhang G."/>
            <person name="Shao C."/>
            <person name="Huang Q."/>
            <person name="Liu G."/>
            <person name="Zhang P."/>
            <person name="Song W."/>
            <person name="An N."/>
            <person name="Chalopin D."/>
            <person name="Volff J.N."/>
            <person name="Hong Y."/>
            <person name="Li Q."/>
            <person name="Sha Z."/>
            <person name="Zhou H."/>
            <person name="Xie M."/>
            <person name="Yu Q."/>
            <person name="Liu Y."/>
            <person name="Xiang H."/>
            <person name="Wang N."/>
            <person name="Wu K."/>
            <person name="Yang C."/>
            <person name="Zhou Q."/>
            <person name="Liao X."/>
            <person name="Yang L."/>
            <person name="Hu Q."/>
            <person name="Zhang J."/>
            <person name="Meng L."/>
            <person name="Jin L."/>
            <person name="Tian Y."/>
            <person name="Lian J."/>
            <person name="Yang J."/>
            <person name="Miao G."/>
            <person name="Liu S."/>
            <person name="Liang Z."/>
            <person name="Yan F."/>
            <person name="Li Y."/>
            <person name="Sun B."/>
            <person name="Zhang H."/>
            <person name="Zhang J."/>
            <person name="Zhu Y."/>
            <person name="Du M."/>
            <person name="Zhao Y."/>
            <person name="Schartl M."/>
            <person name="Tang Q."/>
            <person name="Wang J."/>
        </authorList>
    </citation>
    <scope>NUCLEOTIDE SEQUENCE</scope>
</reference>
<keyword evidence="2" id="KW-0677">Repeat</keyword>
<dbReference type="SMART" id="SM00369">
    <property type="entry name" value="LRR_TYP"/>
    <property type="match status" value="10"/>
</dbReference>
<evidence type="ECO:0000313" key="6">
    <source>
        <dbReference type="Proteomes" id="UP000265120"/>
    </source>
</evidence>
<protein>
    <submittedName>
        <fullName evidence="5">Negative regulator of reactive oxygen species</fullName>
    </submittedName>
</protein>
<dbReference type="PANTHER" id="PTHR45712:SF22">
    <property type="entry name" value="INSULIN-LIKE GROWTH FACTOR-BINDING PROTEIN COMPLEX ACID LABILE SUBUNIT"/>
    <property type="match status" value="1"/>
</dbReference>
<dbReference type="InParanoid" id="A0A3P8W0E3"/>
<dbReference type="InterPro" id="IPR050333">
    <property type="entry name" value="SLRP"/>
</dbReference>
<accession>A0A3P8W0E3</accession>
<evidence type="ECO:0000313" key="5">
    <source>
        <dbReference type="Ensembl" id="ENSCSEP00000018050.1"/>
    </source>
</evidence>
<dbReference type="OrthoDB" id="676979at2759"/>
<keyword evidence="1" id="KW-0433">Leucine-rich repeat</keyword>
<dbReference type="GeneID" id="103377019"/>
<dbReference type="Pfam" id="PF13855">
    <property type="entry name" value="LRR_8"/>
    <property type="match status" value="3"/>
</dbReference>
<dbReference type="SUPFAM" id="SSF52075">
    <property type="entry name" value="Outer arm dynein light chain 1"/>
    <property type="match status" value="1"/>
</dbReference>
<dbReference type="GeneTree" id="ENSGT00940000157975"/>
<keyword evidence="4" id="KW-0732">Signal</keyword>
<evidence type="ECO:0000256" key="2">
    <source>
        <dbReference type="ARBA" id="ARBA00022737"/>
    </source>
</evidence>
<name>A0A3P8W0E3_CYNSE</name>
<keyword evidence="6" id="KW-1185">Reference proteome</keyword>
<dbReference type="KEGG" id="csem:103377019"/>
<sequence>MSVHGLTLILLCWLPLRILLTPVSSHPQLSHCRLIQRTALCNNANVSSVPSGLPGDTEDLQLNNNHLETLQDDSLLLYPSLLSLSLACNLLTELESNAFQNSPSLKSLNLANNRLHMGVSQTSLALKKLPHLRALDLSVNKLGGEMLTTLLQNLTSLEYLNLSGNLLMRLDESSFSDLHQLRELDLQRNVIFEIDDAFQSNAKLQRLNLAFNYLPCLTDFRMTQLVVLNASHNFIEWFISRQDLDDTFQLETLDLTDNKLLFFPFLPSHSRLRNLYLAHNNLRFYEHLADNVTNPNLTTTVEFYNLNKDTGNVTAQLWNEGLHGDISSLEILDLRVNQVQYFPEGFIGKMSALTRLQMRKNCLESLNLTEGFSGRLYELDISDNRLNQISVDAETLAVLSNLTYFNLSLNNLERLPSKLFSSLPSLRSVDLSFNDVDVCVSEDAAPIRADNVSSCVSWRDVAYLEQLYLKGCNLEIIPPSAFSGLSLTHLELSDNPGLQVQGSIRGLGRTLQHLGLGNTQIRDLDFSHFEHLKFLNISANNLADLPSSLLDLDLKVLDIRDNRLSTIPRSLANTLAPKLQLVFLAGNPFSCCQTEWFRTFESTKTMTMVEQSDIRCEDLLLTTHRVQNLRSSVCLDDRGETYILWYLLLFLPICLSFVGILFIFLLSFRPKTLQKSIKKRCLKRSSY</sequence>